<dbReference type="STRING" id="1798375.A2773_04520"/>
<name>A0A1F5ZRJ1_9BACT</name>
<dbReference type="Proteomes" id="UP000177383">
    <property type="component" value="Unassembled WGS sequence"/>
</dbReference>
<dbReference type="InterPro" id="IPR036388">
    <property type="entry name" value="WH-like_DNA-bd_sf"/>
</dbReference>
<gene>
    <name evidence="1" type="ORF">A2773_04520</name>
</gene>
<comment type="caution">
    <text evidence="1">The sequence shown here is derived from an EMBL/GenBank/DDBJ whole genome shotgun (WGS) entry which is preliminary data.</text>
</comment>
<protein>
    <recommendedName>
        <fullName evidence="3">HTH arsR-type domain-containing protein</fullName>
    </recommendedName>
</protein>
<accession>A0A1F5ZRJ1</accession>
<dbReference type="EMBL" id="MFJE01000005">
    <property type="protein sequence ID" value="OGG15126.1"/>
    <property type="molecule type" value="Genomic_DNA"/>
</dbReference>
<dbReference type="Gene3D" id="1.10.10.10">
    <property type="entry name" value="Winged helix-like DNA-binding domain superfamily/Winged helix DNA-binding domain"/>
    <property type="match status" value="1"/>
</dbReference>
<reference evidence="1 2" key="1">
    <citation type="journal article" date="2016" name="Nat. Commun.">
        <title>Thousands of microbial genomes shed light on interconnected biogeochemical processes in an aquifer system.</title>
        <authorList>
            <person name="Anantharaman K."/>
            <person name="Brown C.T."/>
            <person name="Hug L.A."/>
            <person name="Sharon I."/>
            <person name="Castelle C.J."/>
            <person name="Probst A.J."/>
            <person name="Thomas B.C."/>
            <person name="Singh A."/>
            <person name="Wilkins M.J."/>
            <person name="Karaoz U."/>
            <person name="Brodie E.L."/>
            <person name="Williams K.H."/>
            <person name="Hubbard S.S."/>
            <person name="Banfield J.F."/>
        </authorList>
    </citation>
    <scope>NUCLEOTIDE SEQUENCE [LARGE SCALE GENOMIC DNA]</scope>
</reference>
<dbReference type="InterPro" id="IPR036390">
    <property type="entry name" value="WH_DNA-bd_sf"/>
</dbReference>
<evidence type="ECO:0000313" key="2">
    <source>
        <dbReference type="Proteomes" id="UP000177383"/>
    </source>
</evidence>
<evidence type="ECO:0000313" key="1">
    <source>
        <dbReference type="EMBL" id="OGG15126.1"/>
    </source>
</evidence>
<organism evidence="1 2">
    <name type="scientific">Candidatus Gottesmanbacteria bacterium RIFCSPHIGHO2_01_FULL_39_10</name>
    <dbReference type="NCBI Taxonomy" id="1798375"/>
    <lineage>
        <taxon>Bacteria</taxon>
        <taxon>Candidatus Gottesmaniibacteriota</taxon>
    </lineage>
</organism>
<sequence length="191" mass="22306">MLEDLIISRVRVKILQLYFLSLGNMYHVREIVRRTNEEINAVRRELLHLEKAGILSKERRANRLFYLLRKDYPLYFDLCEIITKTKGLGGSILKNKAKLGKIKYALISGKFARNIPRSGNEVDLLIVGKIVLPELAQLVRAEEVKRERELNYTVMSEEEFEFRKRRKDPFISGILMRSKVVIVGDEEEIIS</sequence>
<dbReference type="SUPFAM" id="SSF46785">
    <property type="entry name" value="Winged helix' DNA-binding domain"/>
    <property type="match status" value="1"/>
</dbReference>
<evidence type="ECO:0008006" key="3">
    <source>
        <dbReference type="Google" id="ProtNLM"/>
    </source>
</evidence>
<proteinExistence type="predicted"/>
<dbReference type="AlphaFoldDB" id="A0A1F5ZRJ1"/>